<organism evidence="9 10">
    <name type="scientific">Dactylosporangium siamense</name>
    <dbReference type="NCBI Taxonomy" id="685454"/>
    <lineage>
        <taxon>Bacteria</taxon>
        <taxon>Bacillati</taxon>
        <taxon>Actinomycetota</taxon>
        <taxon>Actinomycetes</taxon>
        <taxon>Micromonosporales</taxon>
        <taxon>Micromonosporaceae</taxon>
        <taxon>Dactylosporangium</taxon>
    </lineage>
</organism>
<protein>
    <submittedName>
        <fullName evidence="9">ABC transporter permease</fullName>
    </submittedName>
</protein>
<dbReference type="Pfam" id="PF01032">
    <property type="entry name" value="FecCD"/>
    <property type="match status" value="1"/>
</dbReference>
<feature type="transmembrane region" description="Helical" evidence="8">
    <location>
        <begin position="116"/>
        <end position="136"/>
    </location>
</feature>
<dbReference type="Gene3D" id="1.10.3470.10">
    <property type="entry name" value="ABC transporter involved in vitamin B12 uptake, BtuC"/>
    <property type="match status" value="1"/>
</dbReference>
<dbReference type="SUPFAM" id="SSF81345">
    <property type="entry name" value="ABC transporter involved in vitamin B12 uptake, BtuC"/>
    <property type="match status" value="1"/>
</dbReference>
<accession>A0A919U7R9</accession>
<reference evidence="9" key="1">
    <citation type="submission" date="2021-01" db="EMBL/GenBank/DDBJ databases">
        <title>Whole genome shotgun sequence of Dactylosporangium siamense NBRC 106093.</title>
        <authorList>
            <person name="Komaki H."/>
            <person name="Tamura T."/>
        </authorList>
    </citation>
    <scope>NUCLEOTIDE SEQUENCE</scope>
    <source>
        <strain evidence="9">NBRC 106093</strain>
    </source>
</reference>
<dbReference type="FunFam" id="1.10.3470.10:FF:000001">
    <property type="entry name" value="Vitamin B12 ABC transporter permease BtuC"/>
    <property type="match status" value="1"/>
</dbReference>
<dbReference type="EMBL" id="BONQ01000047">
    <property type="protein sequence ID" value="GIG44907.1"/>
    <property type="molecule type" value="Genomic_DNA"/>
</dbReference>
<evidence type="ECO:0000256" key="5">
    <source>
        <dbReference type="ARBA" id="ARBA00022692"/>
    </source>
</evidence>
<keyword evidence="3" id="KW-0813">Transport</keyword>
<name>A0A919U7R9_9ACTN</name>
<feature type="transmembrane region" description="Helical" evidence="8">
    <location>
        <begin position="175"/>
        <end position="195"/>
    </location>
</feature>
<feature type="transmembrane region" description="Helical" evidence="8">
    <location>
        <begin position="142"/>
        <end position="163"/>
    </location>
</feature>
<feature type="transmembrane region" description="Helical" evidence="8">
    <location>
        <begin position="264"/>
        <end position="286"/>
    </location>
</feature>
<comment type="subcellular location">
    <subcellularLocation>
        <location evidence="1">Cell membrane</location>
        <topology evidence="1">Multi-pass membrane protein</topology>
    </subcellularLocation>
</comment>
<dbReference type="AlphaFoldDB" id="A0A919U7R9"/>
<sequence>MPSTLPAERSKRTAAHRAHLVPDRAYSLLVVLLAAATVVSAAVAIAVGTVPVPLGDVVAVTWAHLTPGDTERSLLYDQIVWDFRTPRVLLAGVSGAGLSIAGVCLQALVRNPLADPYLLGISSGASVGAVLALTFASAVTAGLGVTGAAFAGALMSVVLVVGLAQRAGQVAPGRLILAGVAVGYLGSAVTSYIQLQANPTELRGIMFWLLGSVSGASWSDLPAPAVALLCCMLWLLVDGRRLNALTMGETSAAGLGIDVNRLRLGLLAAASLLTATIVSVAGGIGFVGLLVPHAVRLLVGPDHRRVVPVSLLVGAIFLILVDLLSRTLDRPNEMPIGIFTAALGAPFFLWLLRSRSGAVR</sequence>
<keyword evidence="5 8" id="KW-0812">Transmembrane</keyword>
<dbReference type="InterPro" id="IPR000522">
    <property type="entry name" value="ABC_transptr_permease_BtuC"/>
</dbReference>
<feature type="transmembrane region" description="Helical" evidence="8">
    <location>
        <begin position="88"/>
        <end position="109"/>
    </location>
</feature>
<feature type="transmembrane region" description="Helical" evidence="8">
    <location>
        <begin position="26"/>
        <end position="47"/>
    </location>
</feature>
<dbReference type="InterPro" id="IPR037294">
    <property type="entry name" value="ABC_BtuC-like"/>
</dbReference>
<evidence type="ECO:0000256" key="2">
    <source>
        <dbReference type="ARBA" id="ARBA00007935"/>
    </source>
</evidence>
<dbReference type="PANTHER" id="PTHR30472:SF67">
    <property type="entry name" value="PERMEASE OF ABC TRANSPORTER-RELATED"/>
    <property type="match status" value="1"/>
</dbReference>
<evidence type="ECO:0000256" key="3">
    <source>
        <dbReference type="ARBA" id="ARBA00022448"/>
    </source>
</evidence>
<keyword evidence="4" id="KW-1003">Cell membrane</keyword>
<keyword evidence="10" id="KW-1185">Reference proteome</keyword>
<dbReference type="GO" id="GO:0005886">
    <property type="term" value="C:plasma membrane"/>
    <property type="evidence" value="ECO:0007669"/>
    <property type="project" value="UniProtKB-SubCell"/>
</dbReference>
<proteinExistence type="inferred from homology"/>
<gene>
    <name evidence="9" type="ORF">Dsi01nite_029480</name>
</gene>
<dbReference type="GO" id="GO:0022857">
    <property type="term" value="F:transmembrane transporter activity"/>
    <property type="evidence" value="ECO:0007669"/>
    <property type="project" value="InterPro"/>
</dbReference>
<evidence type="ECO:0000256" key="6">
    <source>
        <dbReference type="ARBA" id="ARBA00022989"/>
    </source>
</evidence>
<evidence type="ECO:0000256" key="7">
    <source>
        <dbReference type="ARBA" id="ARBA00023136"/>
    </source>
</evidence>
<comment type="similarity">
    <text evidence="2">Belongs to the binding-protein-dependent transport system permease family. FecCD subfamily.</text>
</comment>
<keyword evidence="7 8" id="KW-0472">Membrane</keyword>
<evidence type="ECO:0000256" key="4">
    <source>
        <dbReference type="ARBA" id="ARBA00022475"/>
    </source>
</evidence>
<dbReference type="RefSeq" id="WP_203846719.1">
    <property type="nucleotide sequence ID" value="NZ_BAAAVW010000007.1"/>
</dbReference>
<evidence type="ECO:0000313" key="9">
    <source>
        <dbReference type="EMBL" id="GIG44907.1"/>
    </source>
</evidence>
<dbReference type="Proteomes" id="UP000660611">
    <property type="component" value="Unassembled WGS sequence"/>
</dbReference>
<evidence type="ECO:0000256" key="8">
    <source>
        <dbReference type="SAM" id="Phobius"/>
    </source>
</evidence>
<evidence type="ECO:0000256" key="1">
    <source>
        <dbReference type="ARBA" id="ARBA00004651"/>
    </source>
</evidence>
<feature type="transmembrane region" description="Helical" evidence="8">
    <location>
        <begin position="336"/>
        <end position="352"/>
    </location>
</feature>
<keyword evidence="6 8" id="KW-1133">Transmembrane helix</keyword>
<dbReference type="CDD" id="cd06550">
    <property type="entry name" value="TM_ABC_iron-siderophores_like"/>
    <property type="match status" value="1"/>
</dbReference>
<comment type="caution">
    <text evidence="9">The sequence shown here is derived from an EMBL/GenBank/DDBJ whole genome shotgun (WGS) entry which is preliminary data.</text>
</comment>
<feature type="transmembrane region" description="Helical" evidence="8">
    <location>
        <begin position="215"/>
        <end position="237"/>
    </location>
</feature>
<feature type="transmembrane region" description="Helical" evidence="8">
    <location>
        <begin position="306"/>
        <end position="324"/>
    </location>
</feature>
<dbReference type="GO" id="GO:0033214">
    <property type="term" value="P:siderophore-iron import into cell"/>
    <property type="evidence" value="ECO:0007669"/>
    <property type="project" value="TreeGrafter"/>
</dbReference>
<dbReference type="PANTHER" id="PTHR30472">
    <property type="entry name" value="FERRIC ENTEROBACTIN TRANSPORT SYSTEM PERMEASE PROTEIN"/>
    <property type="match status" value="1"/>
</dbReference>
<evidence type="ECO:0000313" key="10">
    <source>
        <dbReference type="Proteomes" id="UP000660611"/>
    </source>
</evidence>